<evidence type="ECO:0000256" key="1">
    <source>
        <dbReference type="ARBA" id="ARBA00004370"/>
    </source>
</evidence>
<gene>
    <name evidence="8" type="ORF">rosag_35520</name>
</gene>
<keyword evidence="9" id="KW-1185">Reference proteome</keyword>
<evidence type="ECO:0008006" key="10">
    <source>
        <dbReference type="Google" id="ProtNLM"/>
    </source>
</evidence>
<feature type="domain" description="Bacterial surface antigen (D15)" evidence="6">
    <location>
        <begin position="400"/>
        <end position="732"/>
    </location>
</feature>
<evidence type="ECO:0000256" key="3">
    <source>
        <dbReference type="ARBA" id="ARBA00022729"/>
    </source>
</evidence>
<dbReference type="GO" id="GO:0019867">
    <property type="term" value="C:outer membrane"/>
    <property type="evidence" value="ECO:0007669"/>
    <property type="project" value="InterPro"/>
</dbReference>
<dbReference type="Gene3D" id="3.10.20.310">
    <property type="entry name" value="membrane protein fhac"/>
    <property type="match status" value="2"/>
</dbReference>
<dbReference type="EMBL" id="BRXS01000005">
    <property type="protein sequence ID" value="GLC27039.1"/>
    <property type="molecule type" value="Genomic_DNA"/>
</dbReference>
<organism evidence="8 9">
    <name type="scientific">Roseisolibacter agri</name>
    <dbReference type="NCBI Taxonomy" id="2014610"/>
    <lineage>
        <taxon>Bacteria</taxon>
        <taxon>Pseudomonadati</taxon>
        <taxon>Gemmatimonadota</taxon>
        <taxon>Gemmatimonadia</taxon>
        <taxon>Gemmatimonadales</taxon>
        <taxon>Gemmatimonadaceae</taxon>
        <taxon>Roseisolibacter</taxon>
    </lineage>
</organism>
<keyword evidence="4" id="KW-0472">Membrane</keyword>
<dbReference type="InterPro" id="IPR039910">
    <property type="entry name" value="D15-like"/>
</dbReference>
<dbReference type="Pfam" id="PF07244">
    <property type="entry name" value="POTRA"/>
    <property type="match status" value="1"/>
</dbReference>
<protein>
    <recommendedName>
        <fullName evidence="10">Outer membrane protein assembly factor BamA</fullName>
    </recommendedName>
</protein>
<feature type="domain" description="POTRA" evidence="7">
    <location>
        <begin position="21"/>
        <end position="120"/>
    </location>
</feature>
<keyword evidence="3" id="KW-0732">Signal</keyword>
<evidence type="ECO:0000313" key="8">
    <source>
        <dbReference type="EMBL" id="GLC27039.1"/>
    </source>
</evidence>
<dbReference type="Pfam" id="PF01103">
    <property type="entry name" value="Omp85"/>
    <property type="match status" value="1"/>
</dbReference>
<dbReference type="InterPro" id="IPR010827">
    <property type="entry name" value="BamA/TamA_POTRA"/>
</dbReference>
<dbReference type="PANTHER" id="PTHR12815:SF47">
    <property type="entry name" value="TRANSLOCATION AND ASSEMBLY MODULE SUBUNIT TAMA"/>
    <property type="match status" value="1"/>
</dbReference>
<keyword evidence="5" id="KW-0998">Cell outer membrane</keyword>
<evidence type="ECO:0000259" key="7">
    <source>
        <dbReference type="Pfam" id="PF07244"/>
    </source>
</evidence>
<dbReference type="InterPro" id="IPR000184">
    <property type="entry name" value="Bac_surfAg_D15"/>
</dbReference>
<dbReference type="Gene3D" id="2.40.160.50">
    <property type="entry name" value="membrane protein fhac: a member of the omp85/tpsb transporter family"/>
    <property type="match status" value="1"/>
</dbReference>
<evidence type="ECO:0000313" key="9">
    <source>
        <dbReference type="Proteomes" id="UP001161325"/>
    </source>
</evidence>
<evidence type="ECO:0000256" key="5">
    <source>
        <dbReference type="ARBA" id="ARBA00023237"/>
    </source>
</evidence>
<sequence length="799" mass="87487">MRPRALAAQTIRDDRGETERPEVKDVRFEGVKQLRRDEVAQAVATKESACLGLAFTPFCWISKSPYIYERRYLDRTELARDLVRLLVFYYKHGWRDATVDTVVTRVGENAVRVTFKVTEGAPTIVKTIAVDDPAGQVGRRRRGRGRIVRPQPGEPLDLFRLDSTVVDLRNAYWQRGYGDAQVDRPVIAVDDSADTAAVRLPVQRGRLTYVSRIDVVRTGTRQDVKEETIRRSLFIEPGDLFVRSDIARSQRALYESGLFRSALIDTAVARDAATGRTVCAQQTSTAAGGAAPVRATAGARADAAAGDSSKALVVCVVEGPAREARVAAGFNTADFLQVEGRFTHNYWLGDARRLDITGAVGNLGAAQLYNVFPFSYANPYQGNAAQEAIRQQGRYFAPTYSAGIDLRQRWFGSPRNTLGAGLFVHRRSSPGVFVDRGQGANVAFTRQLSEDVPASGTYRFEISRVEAGDVYFCVNYGVCDDGTIEALRGQQRLSPLALTANINRADDPLFPTRGTLARFEAEHASRISFSDFRYNRVTAEGSTYRRLPFRRSILALRARGGWVDALPGTNAAVGVPSGMDDGGQILHPRKRFYAGGSQSVRGFGENQLGPRVLTVSPDDIRGRRDTTIAGVKQSAYACPAPTSLVDCFAQRRNEIADDRFIPRPLGGTTLLEGNVEVRLPIWRQIWGAVFLDGAMLGERTLRDLGSGTAALTPGVGVRYLSPVGPVRVDMGFRPTLQEPLAVVTQVDDSTGRRLLDLSPDRSCSGEGAPGCRIYPRSGATGIRGFLNRITLHLSIGEAF</sequence>
<dbReference type="RefSeq" id="WP_284351485.1">
    <property type="nucleotide sequence ID" value="NZ_BRXS01000005.1"/>
</dbReference>
<dbReference type="PANTHER" id="PTHR12815">
    <property type="entry name" value="SORTING AND ASSEMBLY MACHINERY SAMM50 PROTEIN FAMILY MEMBER"/>
    <property type="match status" value="1"/>
</dbReference>
<comment type="subcellular location">
    <subcellularLocation>
        <location evidence="1">Membrane</location>
    </subcellularLocation>
</comment>
<dbReference type="AlphaFoldDB" id="A0AA37Q669"/>
<accession>A0AA37Q669</accession>
<evidence type="ECO:0000256" key="2">
    <source>
        <dbReference type="ARBA" id="ARBA00022692"/>
    </source>
</evidence>
<keyword evidence="2" id="KW-0812">Transmembrane</keyword>
<proteinExistence type="predicted"/>
<name>A0AA37Q669_9BACT</name>
<evidence type="ECO:0000256" key="4">
    <source>
        <dbReference type="ARBA" id="ARBA00023136"/>
    </source>
</evidence>
<comment type="caution">
    <text evidence="8">The sequence shown here is derived from an EMBL/GenBank/DDBJ whole genome shotgun (WGS) entry which is preliminary data.</text>
</comment>
<evidence type="ECO:0000259" key="6">
    <source>
        <dbReference type="Pfam" id="PF01103"/>
    </source>
</evidence>
<reference evidence="8" key="1">
    <citation type="submission" date="2022-08" db="EMBL/GenBank/DDBJ databases">
        <title>Draft genome sequencing of Roseisolibacter agri AW1220.</title>
        <authorList>
            <person name="Tobiishi Y."/>
            <person name="Tonouchi A."/>
        </authorList>
    </citation>
    <scope>NUCLEOTIDE SEQUENCE</scope>
    <source>
        <strain evidence="8">AW1220</strain>
    </source>
</reference>
<dbReference type="Proteomes" id="UP001161325">
    <property type="component" value="Unassembled WGS sequence"/>
</dbReference>